<dbReference type="Proteomes" id="UP001055940">
    <property type="component" value="Chromosome"/>
</dbReference>
<evidence type="ECO:0000256" key="1">
    <source>
        <dbReference type="ARBA" id="ARBA00023002"/>
    </source>
</evidence>
<keyword evidence="1" id="KW-0560">Oxidoreductase</keyword>
<dbReference type="InterPro" id="IPR011576">
    <property type="entry name" value="Pyridox_Oxase_N"/>
</dbReference>
<dbReference type="EMBL" id="CP099837">
    <property type="protein sequence ID" value="USY23027.1"/>
    <property type="molecule type" value="Genomic_DNA"/>
</dbReference>
<evidence type="ECO:0000259" key="2">
    <source>
        <dbReference type="Pfam" id="PF01243"/>
    </source>
</evidence>
<dbReference type="PANTHER" id="PTHR35176:SF1">
    <property type="entry name" value="F420H(2)-DEPENDENT BILIVERDIN REDUCTASE"/>
    <property type="match status" value="1"/>
</dbReference>
<dbReference type="Gene3D" id="2.30.110.10">
    <property type="entry name" value="Electron Transport, Fmn-binding Protein, Chain A"/>
    <property type="match status" value="1"/>
</dbReference>
<dbReference type="PANTHER" id="PTHR35176">
    <property type="entry name" value="HEME OXYGENASE HI_0854-RELATED"/>
    <property type="match status" value="1"/>
</dbReference>
<protein>
    <submittedName>
        <fullName evidence="3">TIGR03618 family F420-dependent PPOX class oxidoreductase</fullName>
    </submittedName>
</protein>
<dbReference type="InterPro" id="IPR019920">
    <property type="entry name" value="F420-binding_dom_put"/>
</dbReference>
<dbReference type="SUPFAM" id="SSF50475">
    <property type="entry name" value="FMN-binding split barrel"/>
    <property type="match status" value="1"/>
</dbReference>
<organism evidence="3 4">
    <name type="scientific">Nocardiopsis exhalans</name>
    <dbReference type="NCBI Taxonomy" id="163604"/>
    <lineage>
        <taxon>Bacteria</taxon>
        <taxon>Bacillati</taxon>
        <taxon>Actinomycetota</taxon>
        <taxon>Actinomycetes</taxon>
        <taxon>Streptosporangiales</taxon>
        <taxon>Nocardiopsidaceae</taxon>
        <taxon>Nocardiopsis</taxon>
    </lineage>
</organism>
<feature type="domain" description="Pyridoxamine 5'-phosphate oxidase N-terminal" evidence="2">
    <location>
        <begin position="17"/>
        <end position="129"/>
    </location>
</feature>
<reference evidence="3" key="1">
    <citation type="submission" date="2022-06" db="EMBL/GenBank/DDBJ databases">
        <authorList>
            <person name="Ping M."/>
        </authorList>
    </citation>
    <scope>NUCLEOTIDE SEQUENCE</scope>
    <source>
        <strain evidence="3">JCM11759T</strain>
    </source>
</reference>
<proteinExistence type="predicted"/>
<evidence type="ECO:0000313" key="4">
    <source>
        <dbReference type="Proteomes" id="UP001055940"/>
    </source>
</evidence>
<name>A0ABY5DF93_9ACTN</name>
<accession>A0ABY5DF93</accession>
<dbReference type="InterPro" id="IPR012349">
    <property type="entry name" value="Split_barrel_FMN-bd"/>
</dbReference>
<sequence length="142" mass="15864">MAQEDQRVGEQDPFLVFWSEYRLCTLASPRPDGSIHQVPVGVTYDPERHLARVITFASSYKATNLAARPGTRVSVCQVEGGRWSTLEGEATVSREEGAVAEAVRRYAERYRQPRPNPDRVVIEIAVTRVMGNVRPERAGIVP</sequence>
<keyword evidence="4" id="KW-1185">Reference proteome</keyword>
<dbReference type="InterPro" id="IPR052019">
    <property type="entry name" value="F420H2_bilvrd_red/Heme_oxyg"/>
</dbReference>
<evidence type="ECO:0000313" key="3">
    <source>
        <dbReference type="EMBL" id="USY23027.1"/>
    </source>
</evidence>
<dbReference type="RefSeq" id="WP_254421756.1">
    <property type="nucleotide sequence ID" value="NZ_BAAAJB010000051.1"/>
</dbReference>
<dbReference type="Pfam" id="PF01243">
    <property type="entry name" value="PNPOx_N"/>
    <property type="match status" value="1"/>
</dbReference>
<dbReference type="NCBIfam" id="TIGR03618">
    <property type="entry name" value="Rv1155_F420"/>
    <property type="match status" value="1"/>
</dbReference>
<gene>
    <name evidence="3" type="ORF">NE857_16255</name>
</gene>